<sequence length="32" mass="3731">MAVRDTYTFLLPNCISICKVFYSALMYVFCCD</sequence>
<proteinExistence type="predicted"/>
<organism evidence="2">
    <name type="scientific">Anguilla anguilla</name>
    <name type="common">European freshwater eel</name>
    <name type="synonym">Muraena anguilla</name>
    <dbReference type="NCBI Taxonomy" id="7936"/>
    <lineage>
        <taxon>Eukaryota</taxon>
        <taxon>Metazoa</taxon>
        <taxon>Chordata</taxon>
        <taxon>Craniata</taxon>
        <taxon>Vertebrata</taxon>
        <taxon>Euteleostomi</taxon>
        <taxon>Actinopterygii</taxon>
        <taxon>Neopterygii</taxon>
        <taxon>Teleostei</taxon>
        <taxon>Anguilliformes</taxon>
        <taxon>Anguillidae</taxon>
        <taxon>Anguilla</taxon>
    </lineage>
</organism>
<keyword evidence="1" id="KW-1133">Transmembrane helix</keyword>
<accession>A0A0E9SJD8</accession>
<dbReference type="EMBL" id="GBXM01067807">
    <property type="protein sequence ID" value="JAH40770.1"/>
    <property type="molecule type" value="Transcribed_RNA"/>
</dbReference>
<reference evidence="2" key="1">
    <citation type="submission" date="2014-11" db="EMBL/GenBank/DDBJ databases">
        <authorList>
            <person name="Amaro Gonzalez C."/>
        </authorList>
    </citation>
    <scope>NUCLEOTIDE SEQUENCE</scope>
</reference>
<dbReference type="AlphaFoldDB" id="A0A0E9SJD8"/>
<evidence type="ECO:0000256" key="1">
    <source>
        <dbReference type="SAM" id="Phobius"/>
    </source>
</evidence>
<name>A0A0E9SJD8_ANGAN</name>
<reference evidence="2" key="2">
    <citation type="journal article" date="2015" name="Fish Shellfish Immunol.">
        <title>Early steps in the European eel (Anguilla anguilla)-Vibrio vulnificus interaction in the gills: Role of the RtxA13 toxin.</title>
        <authorList>
            <person name="Callol A."/>
            <person name="Pajuelo D."/>
            <person name="Ebbesson L."/>
            <person name="Teles M."/>
            <person name="MacKenzie S."/>
            <person name="Amaro C."/>
        </authorList>
    </citation>
    <scope>NUCLEOTIDE SEQUENCE</scope>
</reference>
<protein>
    <submittedName>
        <fullName evidence="2">Uncharacterized protein</fullName>
    </submittedName>
</protein>
<evidence type="ECO:0000313" key="2">
    <source>
        <dbReference type="EMBL" id="JAH40770.1"/>
    </source>
</evidence>
<feature type="transmembrane region" description="Helical" evidence="1">
    <location>
        <begin position="6"/>
        <end position="30"/>
    </location>
</feature>
<keyword evidence="1" id="KW-0812">Transmembrane</keyword>
<keyword evidence="1" id="KW-0472">Membrane</keyword>